<accession>A0A2A9P478</accession>
<evidence type="ECO:0000313" key="2">
    <source>
        <dbReference type="EMBL" id="PFH56239.1"/>
    </source>
</evidence>
<name>A0A2A9P478_OPHUN</name>
<proteinExistence type="predicted"/>
<reference evidence="2 3" key="1">
    <citation type="journal article" date="2015" name="BMC Genomics">
        <title>Gene expression during zombie ant biting behavior reflects the complexity underlying fungal parasitic behavioral manipulation.</title>
        <authorList>
            <person name="de Bekker C."/>
            <person name="Ohm R.A."/>
            <person name="Loreto R.G."/>
            <person name="Sebastian A."/>
            <person name="Albert I."/>
            <person name="Merrow M."/>
            <person name="Brachmann A."/>
            <person name="Hughes D.P."/>
        </authorList>
    </citation>
    <scope>NUCLEOTIDE SEQUENCE [LARGE SCALE GENOMIC DNA]</scope>
    <source>
        <strain evidence="2 3">SC16a</strain>
    </source>
</reference>
<evidence type="ECO:0000313" key="3">
    <source>
        <dbReference type="Proteomes" id="UP000037136"/>
    </source>
</evidence>
<dbReference type="GO" id="GO:0016020">
    <property type="term" value="C:membrane"/>
    <property type="evidence" value="ECO:0007669"/>
    <property type="project" value="TreeGrafter"/>
</dbReference>
<keyword evidence="1" id="KW-0472">Membrane</keyword>
<keyword evidence="1" id="KW-1133">Transmembrane helix</keyword>
<dbReference type="InterPro" id="IPR022127">
    <property type="entry name" value="STIMATE/YPL162C"/>
</dbReference>
<dbReference type="Proteomes" id="UP000037136">
    <property type="component" value="Unassembled WGS sequence"/>
</dbReference>
<dbReference type="PANTHER" id="PTHR31735:SF1">
    <property type="entry name" value="VACUOLAR MEMBRANE PROTEIN YPL162C"/>
    <property type="match status" value="1"/>
</dbReference>
<comment type="caution">
    <text evidence="2">The sequence shown here is derived from an EMBL/GenBank/DDBJ whole genome shotgun (WGS) entry which is preliminary data.</text>
</comment>
<protein>
    <submittedName>
        <fullName evidence="2">Uncharacterized protein</fullName>
    </submittedName>
</protein>
<reference evidence="2 3" key="2">
    <citation type="journal article" date="2017" name="Sci. Rep.">
        <title>Ant-infecting Ophiocordyceps genomes reveal a high diversity of potential behavioral manipulation genes and a possible major role for enterotoxins.</title>
        <authorList>
            <person name="de Bekker C."/>
            <person name="Ohm R.A."/>
            <person name="Evans H.C."/>
            <person name="Brachmann A."/>
            <person name="Hughes D.P."/>
        </authorList>
    </citation>
    <scope>NUCLEOTIDE SEQUENCE [LARGE SCALE GENOMIC DNA]</scope>
    <source>
        <strain evidence="2 3">SC16a</strain>
    </source>
</reference>
<dbReference type="STRING" id="268505.A0A2A9P478"/>
<sequence>MSMLTSGRFDIIRPEPATQRLLVRDSDPDSYTPNPCSFYLLNLAIDTTVGIPILIILLRILTGLAAMTPLGKPAESLLSGN</sequence>
<dbReference type="AlphaFoldDB" id="A0A2A9P478"/>
<organism evidence="2 3">
    <name type="scientific">Ophiocordyceps unilateralis</name>
    <name type="common">Zombie-ant fungus</name>
    <name type="synonym">Torrubia unilateralis</name>
    <dbReference type="NCBI Taxonomy" id="268505"/>
    <lineage>
        <taxon>Eukaryota</taxon>
        <taxon>Fungi</taxon>
        <taxon>Dikarya</taxon>
        <taxon>Ascomycota</taxon>
        <taxon>Pezizomycotina</taxon>
        <taxon>Sordariomycetes</taxon>
        <taxon>Hypocreomycetidae</taxon>
        <taxon>Hypocreales</taxon>
        <taxon>Ophiocordycipitaceae</taxon>
        <taxon>Ophiocordyceps</taxon>
    </lineage>
</organism>
<dbReference type="OrthoDB" id="431202at2759"/>
<evidence type="ECO:0000256" key="1">
    <source>
        <dbReference type="SAM" id="Phobius"/>
    </source>
</evidence>
<dbReference type="PANTHER" id="PTHR31735">
    <property type="entry name" value="VACUOLAR MEMBRANE PROTEIN YPL162C"/>
    <property type="match status" value="1"/>
</dbReference>
<feature type="transmembrane region" description="Helical" evidence="1">
    <location>
        <begin position="38"/>
        <end position="61"/>
    </location>
</feature>
<keyword evidence="3" id="KW-1185">Reference proteome</keyword>
<dbReference type="Pfam" id="PF12400">
    <property type="entry name" value="STIMATE"/>
    <property type="match status" value="1"/>
</dbReference>
<gene>
    <name evidence="2" type="ORF">XA68_16842</name>
</gene>
<dbReference type="EMBL" id="LAZP02000625">
    <property type="protein sequence ID" value="PFH56239.1"/>
    <property type="molecule type" value="Genomic_DNA"/>
</dbReference>
<keyword evidence="1" id="KW-0812">Transmembrane</keyword>